<dbReference type="GO" id="GO:0003824">
    <property type="term" value="F:catalytic activity"/>
    <property type="evidence" value="ECO:0007669"/>
    <property type="project" value="InterPro"/>
</dbReference>
<dbReference type="AlphaFoldDB" id="A0A5R9QFL4"/>
<comment type="caution">
    <text evidence="2">The sequence shown here is derived from an EMBL/GenBank/DDBJ whole genome shotgun (WGS) entry which is preliminary data.</text>
</comment>
<reference evidence="2 3" key="1">
    <citation type="journal article" date="2017" name="Eur. J. Clin. Microbiol. Infect. Dis.">
        <title>Uncommonly isolated clinical Pseudomonas: identification and phylogenetic assignation.</title>
        <authorList>
            <person name="Mulet M."/>
            <person name="Gomila M."/>
            <person name="Ramirez A."/>
            <person name="Cardew S."/>
            <person name="Moore E.R."/>
            <person name="Lalucat J."/>
            <person name="Garcia-Valdes E."/>
        </authorList>
    </citation>
    <scope>NUCLEOTIDE SEQUENCE [LARGE SCALE GENOMIC DNA]</scope>
    <source>
        <strain evidence="2 3">SD129</strain>
    </source>
</reference>
<evidence type="ECO:0000313" key="3">
    <source>
        <dbReference type="Proteomes" id="UP000306753"/>
    </source>
</evidence>
<protein>
    <submittedName>
        <fullName evidence="2">MOSC domain-containing protein</fullName>
    </submittedName>
</protein>
<dbReference type="Proteomes" id="UP000306753">
    <property type="component" value="Unassembled WGS sequence"/>
</dbReference>
<dbReference type="SUPFAM" id="SSF50800">
    <property type="entry name" value="PK beta-barrel domain-like"/>
    <property type="match status" value="1"/>
</dbReference>
<sequence length="228" mass="25338">MSQRWPATGPFLLERLEPLPGTGKPSAIDKRAAQGGVWLGRDGFKGDRVADRRYHGGPDRSVCHFPAQHYARLARQFSALAGCAVPAFGENLSTRDLDERAVCIGDRLRWGAAVIEISQPRVPCVNLDRRHQAPGLARTMAQAGLTGWIYRTVQEGAVEPGDDLELIERPLPRMTVASVWRAYGDEEASLDTLADLAQAALLARQLRQVFVQRLESARNRRDQTRLFD</sequence>
<dbReference type="EMBL" id="QLAG01000008">
    <property type="protein sequence ID" value="TLX63969.1"/>
    <property type="molecule type" value="Genomic_DNA"/>
</dbReference>
<dbReference type="InterPro" id="IPR011037">
    <property type="entry name" value="Pyrv_Knase-like_insert_dom_sf"/>
</dbReference>
<name>A0A5R9QFL4_9GAMM</name>
<evidence type="ECO:0000259" key="1">
    <source>
        <dbReference type="PROSITE" id="PS51340"/>
    </source>
</evidence>
<dbReference type="RefSeq" id="WP_138411390.1">
    <property type="nucleotide sequence ID" value="NZ_QLAG01000008.1"/>
</dbReference>
<dbReference type="Gene3D" id="2.40.33.20">
    <property type="entry name" value="PK beta-barrel domain-like"/>
    <property type="match status" value="1"/>
</dbReference>
<dbReference type="Pfam" id="PF03473">
    <property type="entry name" value="MOSC"/>
    <property type="match status" value="1"/>
</dbReference>
<dbReference type="GO" id="GO:0030151">
    <property type="term" value="F:molybdenum ion binding"/>
    <property type="evidence" value="ECO:0007669"/>
    <property type="project" value="InterPro"/>
</dbReference>
<dbReference type="PROSITE" id="PS51340">
    <property type="entry name" value="MOSC"/>
    <property type="match status" value="1"/>
</dbReference>
<evidence type="ECO:0000313" key="2">
    <source>
        <dbReference type="EMBL" id="TLX63969.1"/>
    </source>
</evidence>
<dbReference type="PANTHER" id="PTHR30212">
    <property type="entry name" value="PROTEIN YIIM"/>
    <property type="match status" value="1"/>
</dbReference>
<gene>
    <name evidence="2" type="ORF">DN820_08105</name>
</gene>
<keyword evidence="3" id="KW-1185">Reference proteome</keyword>
<proteinExistence type="predicted"/>
<dbReference type="GO" id="GO:0030170">
    <property type="term" value="F:pyridoxal phosphate binding"/>
    <property type="evidence" value="ECO:0007669"/>
    <property type="project" value="InterPro"/>
</dbReference>
<accession>A0A5R9QFL4</accession>
<feature type="domain" description="MOSC" evidence="1">
    <location>
        <begin position="31"/>
        <end position="167"/>
    </location>
</feature>
<dbReference type="InterPro" id="IPR052353">
    <property type="entry name" value="Benzoxazolinone_Detox_Enz"/>
</dbReference>
<dbReference type="InterPro" id="IPR005302">
    <property type="entry name" value="MoCF_Sase_C"/>
</dbReference>
<organism evidence="2 3">
    <name type="scientific">Stutzerimonas nosocomialis</name>
    <dbReference type="NCBI Taxonomy" id="1056496"/>
    <lineage>
        <taxon>Bacteria</taxon>
        <taxon>Pseudomonadati</taxon>
        <taxon>Pseudomonadota</taxon>
        <taxon>Gammaproteobacteria</taxon>
        <taxon>Pseudomonadales</taxon>
        <taxon>Pseudomonadaceae</taxon>
        <taxon>Stutzerimonas</taxon>
    </lineage>
</organism>
<dbReference type="PANTHER" id="PTHR30212:SF2">
    <property type="entry name" value="PROTEIN YIIM"/>
    <property type="match status" value="1"/>
</dbReference>